<protein>
    <submittedName>
        <fullName evidence="6">Zinc finger protein</fullName>
    </submittedName>
</protein>
<feature type="compositionally biased region" description="Basic and acidic residues" evidence="3">
    <location>
        <begin position="216"/>
        <end position="231"/>
    </location>
</feature>
<feature type="region of interest" description="Disordered" evidence="3">
    <location>
        <begin position="76"/>
        <end position="118"/>
    </location>
</feature>
<keyword evidence="1" id="KW-0863">Zinc-finger</keyword>
<dbReference type="Pfam" id="PF00076">
    <property type="entry name" value="RRM_1"/>
    <property type="match status" value="1"/>
</dbReference>
<feature type="domain" description="CCHC-type" evidence="5">
    <location>
        <begin position="121"/>
        <end position="135"/>
    </location>
</feature>
<dbReference type="Pfam" id="PF00098">
    <property type="entry name" value="zf-CCHC"/>
    <property type="match status" value="1"/>
</dbReference>
<dbReference type="PROSITE" id="PS50158">
    <property type="entry name" value="ZF_CCHC"/>
    <property type="match status" value="1"/>
</dbReference>
<dbReference type="InterPro" id="IPR001878">
    <property type="entry name" value="Znf_CCHC"/>
</dbReference>
<name>Q1RL73_CIOIN</name>
<dbReference type="AlphaFoldDB" id="Q1RL73"/>
<evidence type="ECO:0000256" key="3">
    <source>
        <dbReference type="SAM" id="MobiDB-lite"/>
    </source>
</evidence>
<reference evidence="6" key="1">
    <citation type="journal article" date="2006" name="Dev. Biol.">
        <title>Systematic analysis of embryonic expression profiles of zinc finger genes in Ciona intestinalis.</title>
        <authorList>
            <person name="Miwata K."/>
            <person name="Chiba T."/>
            <person name="Horii R."/>
            <person name="Yamada L."/>
            <person name="Kubo A."/>
            <person name="Miyamura D."/>
            <person name="Satoh N."/>
            <person name="Satou Y."/>
        </authorList>
    </citation>
    <scope>NUCLEOTIDE SEQUENCE</scope>
</reference>
<dbReference type="SMART" id="SM00360">
    <property type="entry name" value="RRM"/>
    <property type="match status" value="1"/>
</dbReference>
<dbReference type="Gene3D" id="4.10.60.10">
    <property type="entry name" value="Zinc finger, CCHC-type"/>
    <property type="match status" value="1"/>
</dbReference>
<evidence type="ECO:0000259" key="4">
    <source>
        <dbReference type="PROSITE" id="PS50102"/>
    </source>
</evidence>
<dbReference type="InterPro" id="IPR035979">
    <property type="entry name" value="RBD_domain_sf"/>
</dbReference>
<dbReference type="EMBL" id="BR000161">
    <property type="protein sequence ID" value="FAA00192.1"/>
    <property type="molecule type" value="mRNA"/>
</dbReference>
<dbReference type="InterPro" id="IPR036875">
    <property type="entry name" value="Znf_CCHC_sf"/>
</dbReference>
<dbReference type="GO" id="GO:0008270">
    <property type="term" value="F:zinc ion binding"/>
    <property type="evidence" value="ECO:0007669"/>
    <property type="project" value="UniProtKB-KW"/>
</dbReference>
<organism evidence="6">
    <name type="scientific">Ciona intestinalis</name>
    <name type="common">Transparent sea squirt</name>
    <name type="synonym">Ascidia intestinalis</name>
    <dbReference type="NCBI Taxonomy" id="7719"/>
    <lineage>
        <taxon>Eukaryota</taxon>
        <taxon>Metazoa</taxon>
        <taxon>Chordata</taxon>
        <taxon>Tunicata</taxon>
        <taxon>Ascidiacea</taxon>
        <taxon>Phlebobranchia</taxon>
        <taxon>Cionidae</taxon>
        <taxon>Ciona</taxon>
    </lineage>
</organism>
<dbReference type="PROSITE" id="PS50102">
    <property type="entry name" value="RRM"/>
    <property type="match status" value="1"/>
</dbReference>
<dbReference type="PANTHER" id="PTHR23147">
    <property type="entry name" value="SERINE/ARGININE RICH SPLICING FACTOR"/>
    <property type="match status" value="1"/>
</dbReference>
<dbReference type="InterPro" id="IPR012677">
    <property type="entry name" value="Nucleotide-bd_a/b_plait_sf"/>
</dbReference>
<accession>Q1RL73</accession>
<dbReference type="CDD" id="cd12373">
    <property type="entry name" value="RRM_SRSF3_like"/>
    <property type="match status" value="1"/>
</dbReference>
<feature type="compositionally biased region" description="Basic and acidic residues" evidence="3">
    <location>
        <begin position="76"/>
        <end position="98"/>
    </location>
</feature>
<feature type="compositionally biased region" description="Basic residues" evidence="3">
    <location>
        <begin position="150"/>
        <end position="195"/>
    </location>
</feature>
<evidence type="ECO:0000313" key="6">
    <source>
        <dbReference type="EMBL" id="FAA00192.1"/>
    </source>
</evidence>
<evidence type="ECO:0000256" key="1">
    <source>
        <dbReference type="PROSITE-ProRule" id="PRU00047"/>
    </source>
</evidence>
<feature type="compositionally biased region" description="Basic residues" evidence="3">
    <location>
        <begin position="206"/>
        <end position="215"/>
    </location>
</feature>
<dbReference type="FunFam" id="3.30.70.330:FF:001074">
    <property type="entry name" value="Splicing factor, arginine/serine-rich 7"/>
    <property type="match status" value="1"/>
</dbReference>
<dbReference type="Gene3D" id="3.30.70.330">
    <property type="match status" value="1"/>
</dbReference>
<feature type="region of interest" description="Disordered" evidence="3">
    <location>
        <begin position="136"/>
        <end position="238"/>
    </location>
</feature>
<dbReference type="SMART" id="SM00343">
    <property type="entry name" value="ZnF_C2HC"/>
    <property type="match status" value="1"/>
</dbReference>
<dbReference type="InterPro" id="IPR050907">
    <property type="entry name" value="SRSF"/>
</dbReference>
<evidence type="ECO:0000256" key="2">
    <source>
        <dbReference type="PROSITE-ProRule" id="PRU00176"/>
    </source>
</evidence>
<proteinExistence type="evidence at transcript level"/>
<dbReference type="InterPro" id="IPR000504">
    <property type="entry name" value="RRM_dom"/>
</dbReference>
<keyword evidence="1" id="KW-0479">Metal-binding</keyword>
<dbReference type="SUPFAM" id="SSF54928">
    <property type="entry name" value="RNA-binding domain, RBD"/>
    <property type="match status" value="1"/>
</dbReference>
<feature type="domain" description="RRM" evidence="4">
    <location>
        <begin position="13"/>
        <end position="86"/>
    </location>
</feature>
<sequence>RFLDFYCKMARDTKIYVGNLSSSTTRGDLEYEFEYYGRLINVWVAKSPPGFAYVEFEDPRDADDAIKGLDGKELHGRRIRVERSHGMPRNRGSDRDRPSFGGGRGGDGGGGSRRAFHPSDRCYNCGETGHYAYDCDLYNRRRGGGGGRSDRRRRSYSRSRSHSPRRRGRRSRSYSRSRSRSRRRSYSRSRSKSYSRSRSLSADRRSRSKTPKKSRKDSVGDDEIRNGEKSVSRSRSRS</sequence>
<keyword evidence="1" id="KW-0862">Zinc</keyword>
<feature type="compositionally biased region" description="Gly residues" evidence="3">
    <location>
        <begin position="100"/>
        <end position="112"/>
    </location>
</feature>
<keyword evidence="2" id="KW-0694">RNA-binding</keyword>
<dbReference type="GO" id="GO:0003723">
    <property type="term" value="F:RNA binding"/>
    <property type="evidence" value="ECO:0007669"/>
    <property type="project" value="UniProtKB-UniRule"/>
</dbReference>
<evidence type="ECO:0000259" key="5">
    <source>
        <dbReference type="PROSITE" id="PS50158"/>
    </source>
</evidence>
<gene>
    <name evidence="6" type="primary">Ci-ZF(CCHC)-24</name>
</gene>
<feature type="non-terminal residue" evidence="6">
    <location>
        <position position="1"/>
    </location>
</feature>
<dbReference type="SUPFAM" id="SSF57756">
    <property type="entry name" value="Retrovirus zinc finger-like domains"/>
    <property type="match status" value="1"/>
</dbReference>